<evidence type="ECO:0000256" key="11">
    <source>
        <dbReference type="ARBA" id="ARBA00022553"/>
    </source>
</evidence>
<evidence type="ECO:0000256" key="28">
    <source>
        <dbReference type="ARBA" id="ARBA00029405"/>
    </source>
</evidence>
<protein>
    <recommendedName>
        <fullName evidence="5">Genome polyprotein</fullName>
    </recommendedName>
</protein>
<dbReference type="GO" id="GO:0003723">
    <property type="term" value="F:RNA binding"/>
    <property type="evidence" value="ECO:0007669"/>
    <property type="project" value="InterPro"/>
</dbReference>
<comment type="function">
    <text evidence="26">Has RNA-binding and proteolytic activities.</text>
</comment>
<evidence type="ECO:0000256" key="17">
    <source>
        <dbReference type="ARBA" id="ARBA00022695"/>
    </source>
</evidence>
<dbReference type="Gene3D" id="2.40.10.10">
    <property type="entry name" value="Trypsin-like serine proteases"/>
    <property type="match status" value="1"/>
</dbReference>
<evidence type="ECO:0000256" key="25">
    <source>
        <dbReference type="ARBA" id="ARBA00023280"/>
    </source>
</evidence>
<dbReference type="PROSITE" id="PS50507">
    <property type="entry name" value="RDRP_SSRNA_POS"/>
    <property type="match status" value="1"/>
</dbReference>
<keyword evidence="17" id="KW-0548">Nucleotidyltransferase</keyword>
<evidence type="ECO:0000313" key="43">
    <source>
        <dbReference type="EMBL" id="AGZ02786.1"/>
    </source>
</evidence>
<dbReference type="InterPro" id="IPR013648">
    <property type="entry name" value="PP_Potyviridae"/>
</dbReference>
<feature type="domain" description="Peptidase C4" evidence="40">
    <location>
        <begin position="1974"/>
        <end position="2190"/>
    </location>
</feature>
<keyword evidence="15" id="KW-0645">Protease</keyword>
<dbReference type="InterPro" id="IPR031159">
    <property type="entry name" value="HC_PRO_CPD_dom"/>
</dbReference>
<keyword evidence="16" id="KW-0808">Transferase</keyword>
<keyword evidence="10" id="KW-0191">Covalent protein-RNA linkage</keyword>
<sequence length="3029" mass="344817">MSTSRNGRKMEWRPVVRKDPTGDTCPLKGMGESGVVDNDPYVQCEARTRVYFQTEEEVDVMVNHHGHGSIFWSSEGVLTQTAKNLYIARAHGLAYDLAADVFICTQCSSSCANYRYFTEDHEACSFLVSQSVAYIKHNKSTKVVEAFPIMPVYATKTQEAYILQWMEKTSRCLEGHCYVKQDEIKIFNQKTGMNEVRERTIISPVVVDEPEVVQSRTVYVKHSSPVQTYKEKKIKMRSKDIQNLVDSVAKMCQKKGKAFEVVDAKGKHNYPKIPLKHTMGYPKSEWNAKKDIPEDMRSFVETYKDVATPVRRIDEINITYGWSGTVFSAQDLPEKYADRCVDGLFIVLGRCECGDLQNALNVECTKGLKWCGGYEGNPLVPRMHEKCILDHKAFSGIETHVEIEILKALLDIYDMRCRLCVKEWKARSETDHEKILKNTVSDFLSRNPSKNFLVFKRFIDSCTNGGTQERQLKPSVDFQLVDVWRTMQHTVNIPNRKLYMGMFSDPYGNFDFFPNTSLPRMFLDYVQPVRYRLAKDGSVVTNYRFVDKNNNIETCIESLYAKFDHKYWSSITKAVHKLQPIHECKMDISGEAKVVCHWEGDIPLYNTIIRATPSHLSFGLYDKLLYINDSYGADMYVPKNGYCYLYIFACAMSSCDNANRTNVDEFVNQVCEELGPWPKFKQVLRKLDHMATYYGCYDAPVPTILVDHHNHTMHVPSPFGIKQSGMHTLRMNTLGHLIRLDTMAEGPMRDYEIGGIDATVKGISASVKSRKEFIRRMTEDAEWFVDMMISPSTFFVLGGLLELLHILLEDVEYSLDKIAAILNIKQAAFKLGPHLDSARRVRAYIELMIQHRASVECIVPSNNMKAEILNHVDQLQRAILDEQKILVMDRVDGKKKMLVEQDLLRAECTYNEFFSSIGFLSFHGTVLRLTYSGPGRRVGEMLESLRSNWLTRYLRAPHMPADAKKNTLKTLSTIGNICDITYKRVFSCLVANALQVVIIGLATIFGTIVLKKILKMLKWEMKQRDPNEVEYQGKREEAWISKVMAMMYIVATFFSVDFSSAIYSNLVKFRTIFDILKVNCEYQGVLLDKLSSHLGDIPTFHEIVLYDHEATVAHVPPTLQTFEMWFDSRVQSGQCGVSPLEGKHTKYTMDKTTVGTVASKIHADASKEFLVEGHVGCGKSTAFPAELSKNGRVLICEPTRVLVTNLQDSMQATRNLSISGRMRNYINITASNITVTTYGYALHWLYNQPDQLDQFSYILFDEVHQRSGELDVFYNWLKSTAWNGKIVKLTATPNNVSSTMQTQVPIDIGTWPNMSHHAFMKEQGAGTTHDATKLGKVIIVFLTSFREIDESAEILAGKGNIGYIKADSRHLRNKVNLMEEVEAMKQEYKYILATNILQNGVNIHADVVVDFGYKIVPSIDSDMRMLGTKRQLINKADRIQRLGRIGRMKAGYARKIGTDIDSSFEVDPVTATEGALLAFGLGVAPIINNVDVLTFGKVTQQQVKTASRFEMQLAYMVWMVNKDGTMAVSLHEQFKELLLTPGNMHLSPYYTSLDDVHRFKSIGDYVKMSYMKTDIDHELVLPFHSRDISVEFAKRIGRAYKESIMPTSVKLRVPAVNYREVSMKLAANPGNLGIVLYMVEEALVAEKNKLQSLTDGLQQFKTNYCSFLTPNFSVEDKLSQAIKKIQTNVQRLEGHKNRLELAVVEYDHDKLMALLQENPSVAAHVEYQAGPKCFIDDILLEKRRYGWMPYVAIGTACTIAGTAWLVMYYKRMKAKSSYEGKAARNKKNKRQSGYDEKMERESRYTYNDSGDVLYDGVNEWNNSTNDWASQIKKKKNAHSMQFGQERAERVNRPQQRFWHFYGFDPAMYDTVEFKDIASGFAVNQSASDIDLVDAFDQMVAFRRDETNEDQFYGETAPREVKAAFRRGGATREVMMTPHKPNKINARGLPVGYADKRGQWRQAVQSEEAEANFENKSLYESPRSLDCIHQNQVILVGNSQLNGLIVGNILFAPYHFTRGIGEKGPEERAKMYTRFASFDLGYLTQKVVHKFHMMDLVALILPPSFQPRRKLKNFRIPVNGERAILVTTEYKDNEWTNKHSAESPIVPYGDKHDGLWKHKISTSLGDCGSVLVAVSDDKIVGFHNLGGKGENYFTPVTQEVLDFLQEKAEKALVPWRFSDEQVDLCGLIVQNDASIFPFSKIIKDLANWQSLNMPKYCGENFKAIAYAQNHMSKRHVITGKRPEFIRFLDSRPKWWSLVEPLQDAYAPSVLNHEAYYKDILKYNKDIMVGTVNEICFANAVISTIEILKIAGFKERECKVIYSGARIYNDLNLDAAMGALYTGKKSEYFMQVSDEEIEDFFTQSAAKLCSNGHGVWSGLLKAELRPKAKVDANKTRTFTSAPADILMGAKAVVDEFNKKFYTQHLKGPWTVGINKFNRGWDLLAKNLQEHEWYIDADGSQFDSSITPLLMNAVLNIRLYFLEEDNVGETMLKNLYTQIINTCILIEDGTIVQKYRGNNSGQPSTVVDNTMCLIIAMEYCRERVRMEHGIDMTMLYVCNGDDLLINANSIDKDLTQQHFARYMKELELNYSFEDAYKSIEEIEYMSHTFMKKDNVYIPKLKKNRIIAILEWQRSKEPKAIQSAIIAAYVEAFGYEDMTEMIEELAQQMNTVWEDFKLPAREEVAALYLTGSRTDIQEELKAVSDRCCMYEYGVVDGLGTSKWCRYEAAPANQDAILDAALKDGQSSGGDENLNVGVRPIVPPNPSDNNGTGSFIVNPVKQTGKRTDDVKDRSPGLMFPQPKREGKAIYVPRPIRNLLRAEQLEKMIAYQPRAEQIDNRYASEKQVQDWMKGASDELGVSEENFVNILLPGWIYHCIINTCSPGNNSTGTWRVVNNIGQDDGAQIEYSLKPMYKHAYPSLRQVMRHFEDAARVMIEKSFELHRPIIPRAHEKAGVVSIDDVLSSVDFIMFKAGDSARTIQVRNNVAVNRLKNVKDRLFAQARLSAGMNEDISRHDADDVQVNTHTFRGADVMS</sequence>
<evidence type="ECO:0000256" key="29">
    <source>
        <dbReference type="ARBA" id="ARBA00029422"/>
    </source>
</evidence>
<dbReference type="Gene3D" id="3.30.70.270">
    <property type="match status" value="1"/>
</dbReference>
<dbReference type="PROSITE" id="PS51194">
    <property type="entry name" value="HELICASE_CTER"/>
    <property type="match status" value="1"/>
</dbReference>
<dbReference type="GO" id="GO:0006508">
    <property type="term" value="P:proteolysis"/>
    <property type="evidence" value="ECO:0007669"/>
    <property type="project" value="UniProtKB-KW"/>
</dbReference>
<comment type="subcellular location">
    <subcellularLocation>
        <location evidence="31">Host cytoplasmic vesicle</location>
    </subcellularLocation>
    <subcellularLocation>
        <location evidence="3">Virion</location>
    </subcellularLocation>
</comment>
<dbReference type="GO" id="GO:0044161">
    <property type="term" value="C:host cell cytoplasmic vesicle"/>
    <property type="evidence" value="ECO:0007669"/>
    <property type="project" value="UniProtKB-SubCell"/>
</dbReference>
<dbReference type="GO" id="GO:0004386">
    <property type="term" value="F:helicase activity"/>
    <property type="evidence" value="ECO:0007669"/>
    <property type="project" value="UniProtKB-KW"/>
</dbReference>
<comment type="catalytic activity">
    <reaction evidence="2">
        <text>Hydrolyzes a Gly-|-Gly bond at its own C-terminus, commonly in the sequence -Tyr-Xaa-Val-Gly-|-Gly, in the processing of the potyviral polyprotein.</text>
        <dbReference type="EC" id="3.4.22.45"/>
    </reaction>
</comment>
<dbReference type="Pfam" id="PF00680">
    <property type="entry name" value="RdRP_1"/>
    <property type="match status" value="1"/>
</dbReference>
<dbReference type="InterPro" id="IPR009003">
    <property type="entry name" value="Peptidase_S1_PA"/>
</dbReference>
<feature type="region of interest" description="Disordered" evidence="35">
    <location>
        <begin position="1780"/>
        <end position="1800"/>
    </location>
</feature>
<dbReference type="Pfam" id="PF00863">
    <property type="entry name" value="Peptidase_C4"/>
    <property type="match status" value="1"/>
</dbReference>
<name>U5TQA1_9POTY</name>
<evidence type="ECO:0000259" key="42">
    <source>
        <dbReference type="PROSITE" id="PS51871"/>
    </source>
</evidence>
<dbReference type="SMART" id="SM00487">
    <property type="entry name" value="DEXDc"/>
    <property type="match status" value="1"/>
</dbReference>
<evidence type="ECO:0000256" key="3">
    <source>
        <dbReference type="ARBA" id="ARBA00004328"/>
    </source>
</evidence>
<evidence type="ECO:0000256" key="12">
    <source>
        <dbReference type="ARBA" id="ARBA00022561"/>
    </source>
</evidence>
<evidence type="ECO:0000256" key="36">
    <source>
        <dbReference type="SAM" id="Phobius"/>
    </source>
</evidence>
<evidence type="ECO:0000259" key="39">
    <source>
        <dbReference type="PROSITE" id="PS51194"/>
    </source>
</evidence>
<dbReference type="SUPFAM" id="SSF52540">
    <property type="entry name" value="P-loop containing nucleoside triphosphate hydrolases"/>
    <property type="match status" value="1"/>
</dbReference>
<evidence type="ECO:0000256" key="31">
    <source>
        <dbReference type="ARBA" id="ARBA00034108"/>
    </source>
</evidence>
<evidence type="ECO:0000259" key="41">
    <source>
        <dbReference type="PROSITE" id="PS51744"/>
    </source>
</evidence>
<evidence type="ECO:0000256" key="10">
    <source>
        <dbReference type="ARBA" id="ARBA00022520"/>
    </source>
</evidence>
<dbReference type="GO" id="GO:0005198">
    <property type="term" value="F:structural molecule activity"/>
    <property type="evidence" value="ECO:0007669"/>
    <property type="project" value="InterPro"/>
</dbReference>
<dbReference type="InterPro" id="IPR001456">
    <property type="entry name" value="HC-pro"/>
</dbReference>
<evidence type="ECO:0000256" key="15">
    <source>
        <dbReference type="ARBA" id="ARBA00022670"/>
    </source>
</evidence>
<keyword evidence="36" id="KW-1133">Transmembrane helix</keyword>
<feature type="region of interest" description="Disordered" evidence="35">
    <location>
        <begin position="2759"/>
        <end position="2797"/>
    </location>
</feature>
<feature type="transmembrane region" description="Helical" evidence="36">
    <location>
        <begin position="1747"/>
        <end position="1769"/>
    </location>
</feature>
<evidence type="ECO:0000313" key="44">
    <source>
        <dbReference type="Proteomes" id="UP000203611"/>
    </source>
</evidence>
<feature type="transmembrane region" description="Helical" evidence="36">
    <location>
        <begin position="993"/>
        <end position="1014"/>
    </location>
</feature>
<reference evidence="44" key="1">
    <citation type="journal article" date="2014" name="Arch. Virol.">
        <title>Tall Oatgrass Mosaic Virus (TOgMV): A novel member of Tritimovirus infecting Arrhenatherum elatius.</title>
        <authorList>
            <person name="Hassan M."/>
            <person name="Sirlova L."/>
            <person name="Vacke J."/>
        </authorList>
    </citation>
    <scope>NUCLEOTIDE SEQUENCE [LARGE SCALE GENOMIC DNA]</scope>
</reference>
<dbReference type="Proteomes" id="UP000203611">
    <property type="component" value="Segment"/>
</dbReference>
<dbReference type="GO" id="GO:0006351">
    <property type="term" value="P:DNA-templated transcription"/>
    <property type="evidence" value="ECO:0007669"/>
    <property type="project" value="InterPro"/>
</dbReference>
<evidence type="ECO:0000259" key="38">
    <source>
        <dbReference type="PROSITE" id="PS51192"/>
    </source>
</evidence>
<keyword evidence="6" id="KW-0941">Suppressor of RNA silencing</keyword>
<feature type="coiled-coil region" evidence="34">
    <location>
        <begin position="1675"/>
        <end position="1702"/>
    </location>
</feature>
<dbReference type="Gene3D" id="3.40.50.300">
    <property type="entry name" value="P-loop containing nucleotide triphosphate hydrolases"/>
    <property type="match status" value="2"/>
</dbReference>
<dbReference type="CDD" id="cd23175">
    <property type="entry name" value="ps-ssRNAv_Potyviridae_RdRp"/>
    <property type="match status" value="1"/>
</dbReference>
<accession>U5TQA1</accession>
<dbReference type="GeneID" id="17494375"/>
<dbReference type="Pfam" id="PF00270">
    <property type="entry name" value="DEAD"/>
    <property type="match status" value="1"/>
</dbReference>
<dbReference type="PROSITE" id="PS51744">
    <property type="entry name" value="HC_PRO_CPD"/>
    <property type="match status" value="1"/>
</dbReference>
<comment type="catalytic activity">
    <reaction evidence="1">
        <text>Hydrolyzes glutaminyl bonds, and activity is further restricted by preferences for the amino acids in P6 - P1' that vary with the species of potyvirus, e.g. Glu-Xaa-Xaa-Tyr-Xaa-Gln-|-(Ser or Gly) for the enzyme from tobacco etch virus. The natural substrate is the viral polyprotein, but other proteins and oligopeptides containing the appropriate consensus sequence are also cleaved.</text>
        <dbReference type="EC" id="3.4.22.44"/>
    </reaction>
</comment>
<keyword evidence="34" id="KW-0175">Coiled coil</keyword>
<comment type="function">
    <text evidence="32">Mediates the cap-independent, EIF4E-dependent translation of viral genomic RNAs. Binds to the cap-binding site of host EIF4E and thus interferes with the host EIF4E-dependent mRNA export and translation. VPg-RNA directly binds EIF4E and is a template for transcription. Also forms trimeric complexes with EIF4E-EIF4G, which are templates for translation.</text>
</comment>
<evidence type="ECO:0000256" key="7">
    <source>
        <dbReference type="ARBA" id="ARBA00022484"/>
    </source>
</evidence>
<dbReference type="Pfam" id="PF00767">
    <property type="entry name" value="Poty_coat"/>
    <property type="match status" value="1"/>
</dbReference>
<dbReference type="Pfam" id="PF01577">
    <property type="entry name" value="Peptidase_S30"/>
    <property type="match status" value="1"/>
</dbReference>
<dbReference type="InterPro" id="IPR001592">
    <property type="entry name" value="Poty_coat"/>
</dbReference>
<comment type="function">
    <text evidence="28">Involved in aphid transmission, cell-to-cell and systemis movement, encapsidation of the viral RNA and in the regulation of viral RNA amplification.</text>
</comment>
<dbReference type="PANTHER" id="PTHR18934">
    <property type="entry name" value="ATP-DEPENDENT RNA HELICASE"/>
    <property type="match status" value="1"/>
</dbReference>
<evidence type="ECO:0000259" key="37">
    <source>
        <dbReference type="PROSITE" id="PS50507"/>
    </source>
</evidence>
<evidence type="ECO:0000256" key="16">
    <source>
        <dbReference type="ARBA" id="ARBA00022679"/>
    </source>
</evidence>
<dbReference type="InterPro" id="IPR007094">
    <property type="entry name" value="RNA-dir_pol_PSvirus"/>
</dbReference>
<dbReference type="Pfam" id="PF00271">
    <property type="entry name" value="Helicase_C"/>
    <property type="match status" value="1"/>
</dbReference>
<dbReference type="InterPro" id="IPR014001">
    <property type="entry name" value="Helicase_ATP-bd"/>
</dbReference>
<evidence type="ECO:0000256" key="19">
    <source>
        <dbReference type="ARBA" id="ARBA00022801"/>
    </source>
</evidence>
<evidence type="ECO:0000256" key="20">
    <source>
        <dbReference type="ARBA" id="ARBA00022806"/>
    </source>
</evidence>
<dbReference type="InterPro" id="IPR043128">
    <property type="entry name" value="Rev_trsase/Diguanyl_cyclase"/>
</dbReference>
<dbReference type="PROSITE" id="PS51192">
    <property type="entry name" value="HELICASE_ATP_BIND_1"/>
    <property type="match status" value="1"/>
</dbReference>
<evidence type="ECO:0000256" key="34">
    <source>
        <dbReference type="SAM" id="Coils"/>
    </source>
</evidence>
<evidence type="ECO:0000256" key="35">
    <source>
        <dbReference type="SAM" id="MobiDB-lite"/>
    </source>
</evidence>
<feature type="active site" description="For helper component proteinase activity" evidence="33">
    <location>
        <position position="643"/>
    </location>
</feature>
<feature type="domain" description="Helicase ATP-binding" evidence="38">
    <location>
        <begin position="1160"/>
        <end position="1311"/>
    </location>
</feature>
<feature type="active site" description="For helper component proteinase activity" evidence="33">
    <location>
        <position position="714"/>
    </location>
</feature>
<keyword evidence="25" id="KW-0899">Viral immunoevasion</keyword>
<feature type="domain" description="RdRp catalytic" evidence="37">
    <location>
        <begin position="2449"/>
        <end position="2572"/>
    </location>
</feature>
<keyword evidence="18" id="KW-0547">Nucleotide-binding</keyword>
<keyword evidence="12" id="KW-0167">Capsid protein</keyword>
<evidence type="ECO:0000256" key="27">
    <source>
        <dbReference type="ARBA" id="ARBA00029404"/>
    </source>
</evidence>
<evidence type="ECO:0000256" key="5">
    <source>
        <dbReference type="ARBA" id="ARBA00020107"/>
    </source>
</evidence>
<dbReference type="PROSITE" id="PS51871">
    <property type="entry name" value="PV_P1_PRO"/>
    <property type="match status" value="1"/>
</dbReference>
<feature type="domain" description="Helicase C-terminal" evidence="39">
    <location>
        <begin position="1326"/>
        <end position="1491"/>
    </location>
</feature>
<evidence type="ECO:0000256" key="13">
    <source>
        <dbReference type="ARBA" id="ARBA00022581"/>
    </source>
</evidence>
<evidence type="ECO:0000256" key="6">
    <source>
        <dbReference type="ARBA" id="ARBA00022463"/>
    </source>
</evidence>
<dbReference type="GO" id="GO:0052170">
    <property type="term" value="P:symbiont-mediated suppression of host innate immune response"/>
    <property type="evidence" value="ECO:0007669"/>
    <property type="project" value="UniProtKB-KW"/>
</dbReference>
<keyword evidence="20" id="KW-0347">Helicase</keyword>
<evidence type="ECO:0000256" key="24">
    <source>
        <dbReference type="ARBA" id="ARBA00022953"/>
    </source>
</evidence>
<keyword evidence="24" id="KW-0693">Viral RNA replication</keyword>
<feature type="domain" description="Peptidase S30" evidence="42">
    <location>
        <begin position="235"/>
        <end position="374"/>
    </location>
</feature>
<evidence type="ECO:0000256" key="9">
    <source>
        <dbReference type="ARBA" id="ARBA00022497"/>
    </source>
</evidence>
<dbReference type="GO" id="GO:0019029">
    <property type="term" value="C:helical viral capsid"/>
    <property type="evidence" value="ECO:0007669"/>
    <property type="project" value="UniProtKB-KW"/>
</dbReference>
<dbReference type="GO" id="GO:0016818">
    <property type="term" value="F:hydrolase activity, acting on acid anhydrides, in phosphorus-containing anhydrides"/>
    <property type="evidence" value="ECO:0007669"/>
    <property type="project" value="InterPro"/>
</dbReference>
<keyword evidence="14" id="KW-1090">Inhibition of host innate immune response by virus</keyword>
<keyword evidence="36" id="KW-0812">Transmembrane</keyword>
<dbReference type="InterPro" id="IPR027417">
    <property type="entry name" value="P-loop_NTPase"/>
</dbReference>
<keyword evidence="7" id="KW-0696">RNA-directed RNA polymerase</keyword>
<evidence type="ECO:0000256" key="18">
    <source>
        <dbReference type="ARBA" id="ARBA00022741"/>
    </source>
</evidence>
<evidence type="ECO:0000256" key="30">
    <source>
        <dbReference type="ARBA" id="ARBA00034080"/>
    </source>
</evidence>
<dbReference type="GO" id="GO:0004197">
    <property type="term" value="F:cysteine-type endopeptidase activity"/>
    <property type="evidence" value="ECO:0007669"/>
    <property type="project" value="InterPro"/>
</dbReference>
<dbReference type="InterPro" id="IPR001650">
    <property type="entry name" value="Helicase_C-like"/>
</dbReference>
<feature type="compositionally biased region" description="Basic and acidic residues" evidence="35">
    <location>
        <begin position="2780"/>
        <end position="2789"/>
    </location>
</feature>
<evidence type="ECO:0000256" key="33">
    <source>
        <dbReference type="PROSITE-ProRule" id="PRU01080"/>
    </source>
</evidence>
<dbReference type="InterPro" id="IPR001730">
    <property type="entry name" value="Potyv_NIa-pro_dom"/>
</dbReference>
<keyword evidence="22" id="KW-0067">ATP-binding</keyword>
<dbReference type="PRINTS" id="PR00966">
    <property type="entry name" value="NIAPOTYPTASE"/>
</dbReference>
<dbReference type="InterPro" id="IPR042308">
    <property type="entry name" value="HC_PRO_CPD_sf"/>
</dbReference>
<keyword evidence="8" id="KW-1036">Host cytoplasmic vesicle</keyword>
<keyword evidence="23" id="KW-0946">Virion</keyword>
<dbReference type="PANTHER" id="PTHR18934:SF99">
    <property type="entry name" value="ATP-DEPENDENT RNA HELICASE DHX37-RELATED"/>
    <property type="match status" value="1"/>
</dbReference>
<comment type="function">
    <text evidence="29">Has helicase activity. It may be involved in replication.</text>
</comment>
<keyword evidence="36" id="KW-0472">Membrane</keyword>
<dbReference type="InterPro" id="IPR043504">
    <property type="entry name" value="Peptidase_S1_PA_chymotrypsin"/>
</dbReference>
<evidence type="ECO:0000256" key="22">
    <source>
        <dbReference type="ARBA" id="ARBA00022840"/>
    </source>
</evidence>
<keyword evidence="9" id="KW-1139">Helical capsid protein</keyword>
<dbReference type="SMART" id="SM00490">
    <property type="entry name" value="HELICc"/>
    <property type="match status" value="1"/>
</dbReference>
<evidence type="ECO:0000256" key="26">
    <source>
        <dbReference type="ARBA" id="ARBA00029399"/>
    </source>
</evidence>
<dbReference type="PROSITE" id="PS51436">
    <property type="entry name" value="POTYVIRUS_NIA_PRO"/>
    <property type="match status" value="1"/>
</dbReference>
<keyword evidence="44" id="KW-1185">Reference proteome</keyword>
<keyword evidence="19" id="KW-0378">Hydrolase</keyword>
<evidence type="ECO:0000256" key="1">
    <source>
        <dbReference type="ARBA" id="ARBA00000785"/>
    </source>
</evidence>
<organism evidence="43 44">
    <name type="scientific">Tall oatgrass mosaic virus</name>
    <dbReference type="NCBI Taxonomy" id="1414644"/>
    <lineage>
        <taxon>Viruses</taxon>
        <taxon>Riboviria</taxon>
        <taxon>Orthornavirae</taxon>
        <taxon>Pisuviricota</taxon>
        <taxon>Stelpaviricetes</taxon>
        <taxon>Patatavirales</taxon>
        <taxon>Potyviridae</taxon>
        <taxon>Tritimovirus</taxon>
        <taxon>Tritimovirus arrhenatheri</taxon>
    </lineage>
</organism>
<evidence type="ECO:0000256" key="32">
    <source>
        <dbReference type="ARBA" id="ARBA00045403"/>
    </source>
</evidence>
<dbReference type="GO" id="GO:0005524">
    <property type="term" value="F:ATP binding"/>
    <property type="evidence" value="ECO:0007669"/>
    <property type="project" value="UniProtKB-KW"/>
</dbReference>
<evidence type="ECO:0000256" key="2">
    <source>
        <dbReference type="ARBA" id="ARBA00001848"/>
    </source>
</evidence>
<evidence type="ECO:0000256" key="23">
    <source>
        <dbReference type="ARBA" id="ARBA00022844"/>
    </source>
</evidence>
<dbReference type="SUPFAM" id="SSF50494">
    <property type="entry name" value="Trypsin-like serine proteases"/>
    <property type="match status" value="1"/>
</dbReference>
<evidence type="ECO:0000256" key="14">
    <source>
        <dbReference type="ARBA" id="ARBA00022632"/>
    </source>
</evidence>
<evidence type="ECO:0000256" key="21">
    <source>
        <dbReference type="ARBA" id="ARBA00022807"/>
    </source>
</evidence>
<dbReference type="GO" id="GO:0039694">
    <property type="term" value="P:viral RNA genome replication"/>
    <property type="evidence" value="ECO:0007669"/>
    <property type="project" value="InterPro"/>
</dbReference>
<evidence type="ECO:0000256" key="8">
    <source>
        <dbReference type="ARBA" id="ARBA00022488"/>
    </source>
</evidence>
<evidence type="ECO:0000256" key="4">
    <source>
        <dbReference type="ARBA" id="ARBA00006064"/>
    </source>
</evidence>
<dbReference type="InterPro" id="IPR002540">
    <property type="entry name" value="Pept_S30_P1_potyvir"/>
</dbReference>
<dbReference type="GO" id="GO:0003968">
    <property type="term" value="F:RNA-directed RNA polymerase activity"/>
    <property type="evidence" value="ECO:0007669"/>
    <property type="project" value="UniProtKB-KW"/>
</dbReference>
<dbReference type="RefSeq" id="YP_008766766.1">
    <property type="nucleotide sequence ID" value="NC_022745.1"/>
</dbReference>
<comment type="function">
    <text evidence="27">An RNA-dependent RNA polymerase that plays an essential role in the virus replication.</text>
</comment>
<comment type="similarity">
    <text evidence="4">Belongs to the potyviridae genome polyprotein family.</text>
</comment>
<dbReference type="KEGG" id="vg:17494375"/>
<evidence type="ECO:0000259" key="40">
    <source>
        <dbReference type="PROSITE" id="PS51436"/>
    </source>
</evidence>
<proteinExistence type="inferred from homology"/>
<keyword evidence="11" id="KW-0597">Phosphoprotein</keyword>
<dbReference type="InterPro" id="IPR001205">
    <property type="entry name" value="RNA-dir_pol_C"/>
</dbReference>
<dbReference type="Pfam" id="PF00851">
    <property type="entry name" value="Peptidase_C6"/>
    <property type="match status" value="1"/>
</dbReference>
<dbReference type="Pfam" id="PF08440">
    <property type="entry name" value="Poty_PP"/>
    <property type="match status" value="1"/>
</dbReference>
<dbReference type="InterPro" id="IPR011545">
    <property type="entry name" value="DEAD/DEAH_box_helicase_dom"/>
</dbReference>
<comment type="function">
    <text evidence="30">Indispensable for virus replication.</text>
</comment>
<dbReference type="EMBL" id="KF260962">
    <property type="protein sequence ID" value="AGZ02786.1"/>
    <property type="molecule type" value="Genomic_RNA"/>
</dbReference>
<feature type="domain" description="Peptidase C6" evidence="41">
    <location>
        <begin position="635"/>
        <end position="754"/>
    </location>
</feature>
<dbReference type="Gene3D" id="3.90.70.150">
    <property type="entry name" value="Helper component proteinase"/>
    <property type="match status" value="1"/>
</dbReference>
<keyword evidence="13" id="KW-0945">Host-virus interaction</keyword>
<dbReference type="SUPFAM" id="SSF56672">
    <property type="entry name" value="DNA/RNA polymerases"/>
    <property type="match status" value="1"/>
</dbReference>
<feature type="transmembrane region" description="Helical" evidence="36">
    <location>
        <begin position="1043"/>
        <end position="1063"/>
    </location>
</feature>
<keyword evidence="21" id="KW-0788">Thiol protease</keyword>
<dbReference type="InterPro" id="IPR043502">
    <property type="entry name" value="DNA/RNA_pol_sf"/>
</dbReference>